<evidence type="ECO:0000256" key="1">
    <source>
        <dbReference type="ARBA" id="ARBA00000553"/>
    </source>
</evidence>
<evidence type="ECO:0000256" key="8">
    <source>
        <dbReference type="ARBA" id="ARBA00023008"/>
    </source>
</evidence>
<comment type="catalytic activity">
    <reaction evidence="9">
        <text>adenosine + H2O + H(+) = inosine + NH4(+)</text>
        <dbReference type="Rhea" id="RHEA:24408"/>
        <dbReference type="ChEBI" id="CHEBI:15377"/>
        <dbReference type="ChEBI" id="CHEBI:15378"/>
        <dbReference type="ChEBI" id="CHEBI:16335"/>
        <dbReference type="ChEBI" id="CHEBI:17596"/>
        <dbReference type="ChEBI" id="CHEBI:28938"/>
        <dbReference type="EC" id="3.5.4.4"/>
    </reaction>
    <physiologicalReaction direction="left-to-right" evidence="9">
        <dbReference type="Rhea" id="RHEA:24409"/>
    </physiologicalReaction>
</comment>
<evidence type="ECO:0000256" key="6">
    <source>
        <dbReference type="ARBA" id="ARBA00022801"/>
    </source>
</evidence>
<evidence type="ECO:0000256" key="12">
    <source>
        <dbReference type="SAM" id="MobiDB-lite"/>
    </source>
</evidence>
<dbReference type="Gene3D" id="3.60.140.10">
    <property type="entry name" value="CNF1/YfiH-like putative cysteine hydrolases"/>
    <property type="match status" value="1"/>
</dbReference>
<protein>
    <submittedName>
        <fullName evidence="13">YfiH family protein</fullName>
    </submittedName>
</protein>
<evidence type="ECO:0000256" key="3">
    <source>
        <dbReference type="ARBA" id="ARBA00007353"/>
    </source>
</evidence>
<dbReference type="CDD" id="cd16833">
    <property type="entry name" value="YfiH"/>
    <property type="match status" value="1"/>
</dbReference>
<dbReference type="PANTHER" id="PTHR30616">
    <property type="entry name" value="UNCHARACTERIZED PROTEIN YFIH"/>
    <property type="match status" value="1"/>
</dbReference>
<proteinExistence type="inferred from homology"/>
<dbReference type="Proteomes" id="UP001519331">
    <property type="component" value="Unassembled WGS sequence"/>
</dbReference>
<dbReference type="SUPFAM" id="SSF64438">
    <property type="entry name" value="CNF1/YfiH-like putative cysteine hydrolases"/>
    <property type="match status" value="1"/>
</dbReference>
<evidence type="ECO:0000256" key="9">
    <source>
        <dbReference type="ARBA" id="ARBA00047989"/>
    </source>
</evidence>
<keyword evidence="7" id="KW-0862">Zinc</keyword>
<dbReference type="PANTHER" id="PTHR30616:SF2">
    <property type="entry name" value="PURINE NUCLEOSIDE PHOSPHORYLASE LACC1"/>
    <property type="match status" value="1"/>
</dbReference>
<comment type="caution">
    <text evidence="13">The sequence shown here is derived from an EMBL/GenBank/DDBJ whole genome shotgun (WGS) entry which is preliminary data.</text>
</comment>
<keyword evidence="4" id="KW-0808">Transferase</keyword>
<evidence type="ECO:0000256" key="10">
    <source>
        <dbReference type="ARBA" id="ARBA00048968"/>
    </source>
</evidence>
<feature type="region of interest" description="Disordered" evidence="12">
    <location>
        <begin position="70"/>
        <end position="89"/>
    </location>
</feature>
<evidence type="ECO:0000256" key="7">
    <source>
        <dbReference type="ARBA" id="ARBA00022833"/>
    </source>
</evidence>
<evidence type="ECO:0000256" key="4">
    <source>
        <dbReference type="ARBA" id="ARBA00022679"/>
    </source>
</evidence>
<dbReference type="RefSeq" id="WP_210048760.1">
    <property type="nucleotide sequence ID" value="NZ_JAGINX010000001.1"/>
</dbReference>
<sequence>MDTPFWWHEDAADGVRVAFTSVRAGNLGTHVGDPAQALENRRRLEEHLGLESDSVRYLHQVHSSRVLDASVTEHPDPGEPEPEADAWISPSGAQPLAVMGADCPPILLAGRTGRSVVTAAAHTGRPGLLGGVLENTLRAMRAHSPELREPGTITAWVGPGACGRCYEIPEEMVEQIAADRPAIRSRTRWGTSALDLRAEAGHILSQAGAEVVDTGGCTMEDASLFSHRRSAQQGAAPGRIAGIISLT</sequence>
<evidence type="ECO:0000313" key="13">
    <source>
        <dbReference type="EMBL" id="MBP2318413.1"/>
    </source>
</evidence>
<keyword evidence="6" id="KW-0378">Hydrolase</keyword>
<evidence type="ECO:0000256" key="2">
    <source>
        <dbReference type="ARBA" id="ARBA00003215"/>
    </source>
</evidence>
<reference evidence="13 14" key="1">
    <citation type="submission" date="2021-03" db="EMBL/GenBank/DDBJ databases">
        <title>Sequencing the genomes of 1000 actinobacteria strains.</title>
        <authorList>
            <person name="Klenk H.-P."/>
        </authorList>
    </citation>
    <scope>NUCLEOTIDE SEQUENCE [LARGE SCALE GENOMIC DNA]</scope>
    <source>
        <strain evidence="13 14">DSM 12544</strain>
    </source>
</reference>
<organism evidence="13 14">
    <name type="scientific">Nesterenkonia lacusekhoensis</name>
    <dbReference type="NCBI Taxonomy" id="150832"/>
    <lineage>
        <taxon>Bacteria</taxon>
        <taxon>Bacillati</taxon>
        <taxon>Actinomycetota</taxon>
        <taxon>Actinomycetes</taxon>
        <taxon>Micrococcales</taxon>
        <taxon>Micrococcaceae</taxon>
        <taxon>Nesterenkonia</taxon>
    </lineage>
</organism>
<comment type="catalytic activity">
    <reaction evidence="1">
        <text>inosine + phosphate = alpha-D-ribose 1-phosphate + hypoxanthine</text>
        <dbReference type="Rhea" id="RHEA:27646"/>
        <dbReference type="ChEBI" id="CHEBI:17368"/>
        <dbReference type="ChEBI" id="CHEBI:17596"/>
        <dbReference type="ChEBI" id="CHEBI:43474"/>
        <dbReference type="ChEBI" id="CHEBI:57720"/>
        <dbReference type="EC" id="2.4.2.1"/>
    </reaction>
    <physiologicalReaction direction="left-to-right" evidence="1">
        <dbReference type="Rhea" id="RHEA:27647"/>
    </physiologicalReaction>
</comment>
<evidence type="ECO:0000256" key="11">
    <source>
        <dbReference type="ARBA" id="ARBA00049893"/>
    </source>
</evidence>
<evidence type="ECO:0000313" key="14">
    <source>
        <dbReference type="Proteomes" id="UP001519331"/>
    </source>
</evidence>
<dbReference type="InterPro" id="IPR038371">
    <property type="entry name" value="Cu_polyphenol_OxRdtase_sf"/>
</dbReference>
<comment type="function">
    <text evidence="2">Purine nucleoside enzyme that catalyzes the phosphorolysis of adenosine and inosine nucleosides, yielding D-ribose 1-phosphate and the respective free bases, adenine and hypoxanthine. Also catalyzes the phosphorolysis of S-methyl-5'-thioadenosine into adenine and S-methyl-5-thio-alpha-D-ribose 1-phosphate. Also has adenosine deaminase activity.</text>
</comment>
<name>A0ABS4T3E9_9MICC</name>
<evidence type="ECO:0000256" key="5">
    <source>
        <dbReference type="ARBA" id="ARBA00022723"/>
    </source>
</evidence>
<comment type="catalytic activity">
    <reaction evidence="10">
        <text>adenosine + phosphate = alpha-D-ribose 1-phosphate + adenine</text>
        <dbReference type="Rhea" id="RHEA:27642"/>
        <dbReference type="ChEBI" id="CHEBI:16335"/>
        <dbReference type="ChEBI" id="CHEBI:16708"/>
        <dbReference type="ChEBI" id="CHEBI:43474"/>
        <dbReference type="ChEBI" id="CHEBI:57720"/>
        <dbReference type="EC" id="2.4.2.1"/>
    </reaction>
    <physiologicalReaction direction="left-to-right" evidence="10">
        <dbReference type="Rhea" id="RHEA:27643"/>
    </physiologicalReaction>
</comment>
<comment type="catalytic activity">
    <reaction evidence="11">
        <text>S-methyl-5'-thioadenosine + phosphate = 5-(methylsulfanyl)-alpha-D-ribose 1-phosphate + adenine</text>
        <dbReference type="Rhea" id="RHEA:11852"/>
        <dbReference type="ChEBI" id="CHEBI:16708"/>
        <dbReference type="ChEBI" id="CHEBI:17509"/>
        <dbReference type="ChEBI" id="CHEBI:43474"/>
        <dbReference type="ChEBI" id="CHEBI:58533"/>
        <dbReference type="EC" id="2.4.2.28"/>
    </reaction>
    <physiologicalReaction direction="left-to-right" evidence="11">
        <dbReference type="Rhea" id="RHEA:11853"/>
    </physiologicalReaction>
</comment>
<dbReference type="InterPro" id="IPR011324">
    <property type="entry name" value="Cytotoxic_necrot_fac-like_cat"/>
</dbReference>
<dbReference type="InterPro" id="IPR003730">
    <property type="entry name" value="Cu_polyphenol_OxRdtase"/>
</dbReference>
<keyword evidence="8" id="KW-0186">Copper</keyword>
<comment type="similarity">
    <text evidence="3">Belongs to the purine nucleoside phosphorylase YfiH/LACC1 family.</text>
</comment>
<keyword evidence="14" id="KW-1185">Reference proteome</keyword>
<dbReference type="Pfam" id="PF02578">
    <property type="entry name" value="Cu-oxidase_4"/>
    <property type="match status" value="1"/>
</dbReference>
<gene>
    <name evidence="13" type="ORF">JOF45_001432</name>
</gene>
<keyword evidence="5" id="KW-0479">Metal-binding</keyword>
<dbReference type="EMBL" id="JAGINX010000001">
    <property type="protein sequence ID" value="MBP2318413.1"/>
    <property type="molecule type" value="Genomic_DNA"/>
</dbReference>
<accession>A0ABS4T3E9</accession>